<proteinExistence type="predicted"/>
<comment type="caution">
    <text evidence="2">The sequence shown here is derived from an EMBL/GenBank/DDBJ whole genome shotgun (WGS) entry which is preliminary data.</text>
</comment>
<dbReference type="EMBL" id="JANBUH010000532">
    <property type="protein sequence ID" value="KAJ2750580.1"/>
    <property type="molecule type" value="Genomic_DNA"/>
</dbReference>
<evidence type="ECO:0000256" key="1">
    <source>
        <dbReference type="SAM" id="MobiDB-lite"/>
    </source>
</evidence>
<dbReference type="AlphaFoldDB" id="A0A9W8L9Q6"/>
<feature type="region of interest" description="Disordered" evidence="1">
    <location>
        <begin position="208"/>
        <end position="233"/>
    </location>
</feature>
<keyword evidence="3" id="KW-1185">Reference proteome</keyword>
<gene>
    <name evidence="2" type="ORF">GGI19_005024</name>
</gene>
<name>A0A9W8L9Q6_9FUNG</name>
<sequence length="233" mass="24869">MPPFRSLTLTVAPLPVGSLSAGILSVGAMLASSLSVGAILARGQQEKAPRRTISVRASTFPRNTPALATALSSGCTLPVRVQLEVASLTPPHRNMRGLALSTLISLPTRTTEATTVMTKKLNSHFWVMERRRLLGPPETEYASTVESMFRALVNAIIMNAGDRDIGPTLRSLTEMSDADIVDLHRGAYAANEVAYIAFPDEPAADGSYDPVALDYGQAPDAADEEYNPDAPGY</sequence>
<evidence type="ECO:0000313" key="2">
    <source>
        <dbReference type="EMBL" id="KAJ2750580.1"/>
    </source>
</evidence>
<evidence type="ECO:0000313" key="3">
    <source>
        <dbReference type="Proteomes" id="UP001140011"/>
    </source>
</evidence>
<dbReference type="Proteomes" id="UP001140011">
    <property type="component" value="Unassembled WGS sequence"/>
</dbReference>
<protein>
    <submittedName>
        <fullName evidence="2">Uncharacterized protein</fullName>
    </submittedName>
</protein>
<organism evidence="2 3">
    <name type="scientific">Coemansia pectinata</name>
    <dbReference type="NCBI Taxonomy" id="1052879"/>
    <lineage>
        <taxon>Eukaryota</taxon>
        <taxon>Fungi</taxon>
        <taxon>Fungi incertae sedis</taxon>
        <taxon>Zoopagomycota</taxon>
        <taxon>Kickxellomycotina</taxon>
        <taxon>Kickxellomycetes</taxon>
        <taxon>Kickxellales</taxon>
        <taxon>Kickxellaceae</taxon>
        <taxon>Coemansia</taxon>
    </lineage>
</organism>
<accession>A0A9W8L9Q6</accession>
<reference evidence="2" key="1">
    <citation type="submission" date="2022-07" db="EMBL/GenBank/DDBJ databases">
        <title>Phylogenomic reconstructions and comparative analyses of Kickxellomycotina fungi.</title>
        <authorList>
            <person name="Reynolds N.K."/>
            <person name="Stajich J.E."/>
            <person name="Barry K."/>
            <person name="Grigoriev I.V."/>
            <person name="Crous P."/>
            <person name="Smith M.E."/>
        </authorList>
    </citation>
    <scope>NUCLEOTIDE SEQUENCE</scope>
    <source>
        <strain evidence="2">BCRC 34297</strain>
    </source>
</reference>